<dbReference type="InterPro" id="IPR003445">
    <property type="entry name" value="Cat_transpt"/>
</dbReference>
<feature type="transmembrane region" description="Helical" evidence="8">
    <location>
        <begin position="156"/>
        <end position="177"/>
    </location>
</feature>
<dbReference type="EMBL" id="MEUJ01000002">
    <property type="protein sequence ID" value="OGC40839.1"/>
    <property type="molecule type" value="Genomic_DNA"/>
</dbReference>
<sequence length="445" mass="48702">MSKIKLGPLHVLVLGYLFITLFGAFLLSLPISNAKGLYQPFLDSLFVATSGISTSGLTVVDIGSYYTLFGQLVLMCIFQIGGIGYMTFIIFVAYLLGEKISLMTSFTARESLATHSYDYKLLGKFFRNVLLYTFIFEAIGAVILAAYWAKEFPLSYAVYLGVFHSISAFCTAGFSTFSSSLMNYKSSFTVNMTVSIISLIGGIGFFVLMDIFDHFYRKVKCIPGRLALHSKMALLVTLIVMTAGTIGIMTTEKWPAATNYQDRILYSSFQSISASTTDGFNTIDIGAMSASGLTILIVLMFIGASPGSTGGGMKTTTLGALFVSMRSLLRGKKSFKIFERELPLMTILRAFTVFTLFVMIVAIDLLVLANTENFSYLRVFFEIISALGNTGLSTGITSGLTAIGKFVLIITMFIGRVGPVTIAMAFFARQHREAVRFPQEDIFVG</sequence>
<feature type="transmembrane region" description="Helical" evidence="8">
    <location>
        <begin position="232"/>
        <end position="251"/>
    </location>
</feature>
<feature type="transmembrane region" description="Helical" evidence="8">
    <location>
        <begin position="285"/>
        <end position="305"/>
    </location>
</feature>
<evidence type="ECO:0008006" key="11">
    <source>
        <dbReference type="Google" id="ProtNLM"/>
    </source>
</evidence>
<evidence type="ECO:0000256" key="8">
    <source>
        <dbReference type="SAM" id="Phobius"/>
    </source>
</evidence>
<keyword evidence="2" id="KW-0813">Transport</keyword>
<feature type="transmembrane region" description="Helical" evidence="8">
    <location>
        <begin position="350"/>
        <end position="369"/>
    </location>
</feature>
<name>A0A1F4U7H5_UNCSA</name>
<gene>
    <name evidence="9" type="ORF">A2438_00905</name>
</gene>
<evidence type="ECO:0000256" key="2">
    <source>
        <dbReference type="ARBA" id="ARBA00022448"/>
    </source>
</evidence>
<dbReference type="AlphaFoldDB" id="A0A1F4U7H5"/>
<evidence type="ECO:0000313" key="10">
    <source>
        <dbReference type="Proteomes" id="UP000179242"/>
    </source>
</evidence>
<evidence type="ECO:0000256" key="1">
    <source>
        <dbReference type="ARBA" id="ARBA00004651"/>
    </source>
</evidence>
<dbReference type="PANTHER" id="PTHR32024:SF1">
    <property type="entry name" value="KTR SYSTEM POTASSIUM UPTAKE PROTEIN B"/>
    <property type="match status" value="1"/>
</dbReference>
<dbReference type="Pfam" id="PF02386">
    <property type="entry name" value="TrkH"/>
    <property type="match status" value="1"/>
</dbReference>
<evidence type="ECO:0000313" key="9">
    <source>
        <dbReference type="EMBL" id="OGC40839.1"/>
    </source>
</evidence>
<comment type="subcellular location">
    <subcellularLocation>
        <location evidence="1">Cell membrane</location>
        <topology evidence="1">Multi-pass membrane protein</topology>
    </subcellularLocation>
</comment>
<feature type="transmembrane region" description="Helical" evidence="8">
    <location>
        <begin position="72"/>
        <end position="96"/>
    </location>
</feature>
<keyword evidence="4 8" id="KW-0812">Transmembrane</keyword>
<dbReference type="PANTHER" id="PTHR32024">
    <property type="entry name" value="TRK SYSTEM POTASSIUM UPTAKE PROTEIN TRKG-RELATED"/>
    <property type="match status" value="1"/>
</dbReference>
<proteinExistence type="predicted"/>
<comment type="caution">
    <text evidence="9">The sequence shown here is derived from an EMBL/GenBank/DDBJ whole genome shotgun (WGS) entry which is preliminary data.</text>
</comment>
<evidence type="ECO:0000256" key="5">
    <source>
        <dbReference type="ARBA" id="ARBA00022989"/>
    </source>
</evidence>
<accession>A0A1F4U7H5</accession>
<keyword evidence="6" id="KW-0406">Ion transport</keyword>
<feature type="transmembrane region" description="Helical" evidence="8">
    <location>
        <begin position="406"/>
        <end position="428"/>
    </location>
</feature>
<feature type="transmembrane region" description="Helical" evidence="8">
    <location>
        <begin position="129"/>
        <end position="150"/>
    </location>
</feature>
<evidence type="ECO:0000256" key="3">
    <source>
        <dbReference type="ARBA" id="ARBA00022475"/>
    </source>
</evidence>
<feature type="transmembrane region" description="Helical" evidence="8">
    <location>
        <begin position="189"/>
        <end position="212"/>
    </location>
</feature>
<dbReference type="GO" id="GO:0030001">
    <property type="term" value="P:metal ion transport"/>
    <property type="evidence" value="ECO:0007669"/>
    <property type="project" value="UniProtKB-ARBA"/>
</dbReference>
<keyword evidence="7 8" id="KW-0472">Membrane</keyword>
<feature type="transmembrane region" description="Helical" evidence="8">
    <location>
        <begin position="6"/>
        <end position="29"/>
    </location>
</feature>
<evidence type="ECO:0000256" key="4">
    <source>
        <dbReference type="ARBA" id="ARBA00022692"/>
    </source>
</evidence>
<reference evidence="9 10" key="1">
    <citation type="journal article" date="2016" name="Nat. Commun.">
        <title>Thousands of microbial genomes shed light on interconnected biogeochemical processes in an aquifer system.</title>
        <authorList>
            <person name="Anantharaman K."/>
            <person name="Brown C.T."/>
            <person name="Hug L.A."/>
            <person name="Sharon I."/>
            <person name="Castelle C.J."/>
            <person name="Probst A.J."/>
            <person name="Thomas B.C."/>
            <person name="Singh A."/>
            <person name="Wilkins M.J."/>
            <person name="Karaoz U."/>
            <person name="Brodie E.L."/>
            <person name="Williams K.H."/>
            <person name="Hubbard S.S."/>
            <person name="Banfield J.F."/>
        </authorList>
    </citation>
    <scope>NUCLEOTIDE SEQUENCE [LARGE SCALE GENOMIC DNA]</scope>
</reference>
<dbReference type="GO" id="GO:0005886">
    <property type="term" value="C:plasma membrane"/>
    <property type="evidence" value="ECO:0007669"/>
    <property type="project" value="UniProtKB-SubCell"/>
</dbReference>
<organism evidence="9 10">
    <name type="scientific">candidate division WOR-1 bacterium RIFOXYC2_FULL_46_14</name>
    <dbReference type="NCBI Taxonomy" id="1802587"/>
    <lineage>
        <taxon>Bacteria</taxon>
        <taxon>Bacillati</taxon>
        <taxon>Saganbacteria</taxon>
    </lineage>
</organism>
<dbReference type="Proteomes" id="UP000179242">
    <property type="component" value="Unassembled WGS sequence"/>
</dbReference>
<dbReference type="GO" id="GO:0008324">
    <property type="term" value="F:monoatomic cation transmembrane transporter activity"/>
    <property type="evidence" value="ECO:0007669"/>
    <property type="project" value="InterPro"/>
</dbReference>
<evidence type="ECO:0000256" key="7">
    <source>
        <dbReference type="ARBA" id="ARBA00023136"/>
    </source>
</evidence>
<feature type="transmembrane region" description="Helical" evidence="8">
    <location>
        <begin position="41"/>
        <end position="66"/>
    </location>
</feature>
<keyword evidence="3" id="KW-1003">Cell membrane</keyword>
<evidence type="ECO:0000256" key="6">
    <source>
        <dbReference type="ARBA" id="ARBA00023065"/>
    </source>
</evidence>
<protein>
    <recommendedName>
        <fullName evidence="11">Trk family potassium uptake protein</fullName>
    </recommendedName>
</protein>
<keyword evidence="5 8" id="KW-1133">Transmembrane helix</keyword>